<gene>
    <name evidence="17" type="ORF">Verru16b_01814</name>
</gene>
<keyword evidence="11" id="KW-0472">Membrane</keyword>
<keyword evidence="11" id="KW-0812">Transmembrane</keyword>
<evidence type="ECO:0000256" key="10">
    <source>
        <dbReference type="PROSITE-ProRule" id="PRU00169"/>
    </source>
</evidence>
<feature type="domain" description="PAC" evidence="15">
    <location>
        <begin position="493"/>
        <end position="544"/>
    </location>
</feature>
<dbReference type="InterPro" id="IPR001789">
    <property type="entry name" value="Sig_transdc_resp-reg_receiver"/>
</dbReference>
<keyword evidence="11" id="KW-1133">Transmembrane helix</keyword>
<dbReference type="InterPro" id="IPR011006">
    <property type="entry name" value="CheY-like_superfamily"/>
</dbReference>
<dbReference type="SUPFAM" id="SSF55781">
    <property type="entry name" value="GAF domain-like"/>
    <property type="match status" value="1"/>
</dbReference>
<evidence type="ECO:0000256" key="4">
    <source>
        <dbReference type="ARBA" id="ARBA00022553"/>
    </source>
</evidence>
<dbReference type="Pfam" id="PF02518">
    <property type="entry name" value="HATPase_c"/>
    <property type="match status" value="1"/>
</dbReference>
<evidence type="ECO:0000259" key="14">
    <source>
        <dbReference type="PROSITE" id="PS50112"/>
    </source>
</evidence>
<dbReference type="SMART" id="SM00387">
    <property type="entry name" value="HATPase_c"/>
    <property type="match status" value="1"/>
</dbReference>
<evidence type="ECO:0000313" key="18">
    <source>
        <dbReference type="Proteomes" id="UP000095228"/>
    </source>
</evidence>
<evidence type="ECO:0000259" key="13">
    <source>
        <dbReference type="PROSITE" id="PS50110"/>
    </source>
</evidence>
<dbReference type="SUPFAM" id="SSF158472">
    <property type="entry name" value="HAMP domain-like"/>
    <property type="match status" value="1"/>
</dbReference>
<evidence type="ECO:0000259" key="16">
    <source>
        <dbReference type="PROSITE" id="PS50885"/>
    </source>
</evidence>
<keyword evidence="18" id="KW-1185">Reference proteome</keyword>
<dbReference type="Pfam" id="PF00512">
    <property type="entry name" value="HisKA"/>
    <property type="match status" value="1"/>
</dbReference>
<dbReference type="STRING" id="1838286.Verru16b_01814"/>
<dbReference type="Gene3D" id="6.10.340.10">
    <property type="match status" value="1"/>
</dbReference>
<keyword evidence="7" id="KW-0418">Kinase</keyword>
<keyword evidence="4 10" id="KW-0597">Phosphoprotein</keyword>
<dbReference type="SUPFAM" id="SSF52172">
    <property type="entry name" value="CheY-like"/>
    <property type="match status" value="1"/>
</dbReference>
<dbReference type="InterPro" id="IPR036890">
    <property type="entry name" value="HATPase_C_sf"/>
</dbReference>
<feature type="modified residue" description="4-aspartylphosphate" evidence="10">
    <location>
        <position position="863"/>
    </location>
</feature>
<dbReference type="InterPro" id="IPR003594">
    <property type="entry name" value="HATPase_dom"/>
</dbReference>
<evidence type="ECO:0000313" key="17">
    <source>
        <dbReference type="EMBL" id="AOS44746.1"/>
    </source>
</evidence>
<dbReference type="SUPFAM" id="SSF55785">
    <property type="entry name" value="PYP-like sensor domain (PAS domain)"/>
    <property type="match status" value="1"/>
</dbReference>
<dbReference type="Gene3D" id="3.30.450.20">
    <property type="entry name" value="PAS domain"/>
    <property type="match status" value="1"/>
</dbReference>
<dbReference type="GO" id="GO:0005524">
    <property type="term" value="F:ATP binding"/>
    <property type="evidence" value="ECO:0007669"/>
    <property type="project" value="UniProtKB-KW"/>
</dbReference>
<evidence type="ECO:0000259" key="15">
    <source>
        <dbReference type="PROSITE" id="PS50113"/>
    </source>
</evidence>
<dbReference type="Pfam" id="PF01590">
    <property type="entry name" value="GAF"/>
    <property type="match status" value="1"/>
</dbReference>
<dbReference type="InterPro" id="IPR005467">
    <property type="entry name" value="His_kinase_dom"/>
</dbReference>
<evidence type="ECO:0000259" key="12">
    <source>
        <dbReference type="PROSITE" id="PS50109"/>
    </source>
</evidence>
<dbReference type="CDD" id="cd00130">
    <property type="entry name" value="PAS"/>
    <property type="match status" value="1"/>
</dbReference>
<dbReference type="InterPro" id="IPR004358">
    <property type="entry name" value="Sig_transdc_His_kin-like_C"/>
</dbReference>
<dbReference type="InterPro" id="IPR013656">
    <property type="entry name" value="PAS_4"/>
</dbReference>
<dbReference type="GO" id="GO:0000155">
    <property type="term" value="F:phosphorelay sensor kinase activity"/>
    <property type="evidence" value="ECO:0007669"/>
    <property type="project" value="InterPro"/>
</dbReference>
<dbReference type="Proteomes" id="UP000095228">
    <property type="component" value="Chromosome"/>
</dbReference>
<dbReference type="Pfam" id="PF00672">
    <property type="entry name" value="HAMP"/>
    <property type="match status" value="1"/>
</dbReference>
<dbReference type="SMART" id="SM00091">
    <property type="entry name" value="PAS"/>
    <property type="match status" value="1"/>
</dbReference>
<sequence>MRRIAVDTLRARLAQLIVVAVLLAIFVTVSVLAVYEVTTFRPRVLSNAKAQADLIAEIIVPALEFNDAGTARKQLSVLRHESIVVAAGVYLADGSLLADYQKDGTAVVVPVAAPPQQDRIDGQKVLVSVKVKSEGVEIGRVWLQASLPGWAYRVRQYGPLFVVVAVIVLGLSLFIVWATRRQITDPIQSLVETVRRISVSQDLALRVPEKDQGELGALARSFNEMLGAIGQRDQLLRHRDARLVRHNAGLAQLSRADLVDESGFTQALRGITSLAADIQEAERVSVWFLDESMEAIQCIDLFVRASRSHTAGGRLTRADYPFYFGFLDKGRVLEVCDASQDERTREFAPRYLEQHRVGAMLDVPILWRGEIVGVLCHEHVGAARSWHADETALAVAFAERIAHLLERRSTLRADAALRESEARYRDFIAQAQDAIFTLSLDGRIQSVNDAARRVTGWELNTWVGHRFQRVLLPEDLAVAEQRFAAVIAGESPPSFELRIRARDGGLVTLEFAVSPQLKEGRVIGLLGIGRDVTERNRAEETQTRLEAQLRQAQKMEAIGNLAGGIAHDFNNILTAIIGHTQLAEMDLPLRHPARDALVNTLAASHRAKELVNQILAFSRKQEPKRVLLHLGLVVQESLKLLRPVLPSSIEIVTRLPEGLPGIMGDATQMHQVLVNLATNAAQVMAGQGGRLELAVEFVVVDQAMVQQRPQLRPGSFLRLLVSDTGSGMDEQTLQRIFEPFFTTKAPGQGTGLGLAVVHGIVQAHEGAIVVYSQPGQGTAFHLYFPAVAVTDTAARTPPALPVAAAVAGEGRSIMLVDDDSLVLLAAEKVLRRAGYRVMPFGDPEAALRAFQTSPTECDLIVTDLTMPRMLGTKLAAECRALRSDLPVLLTTGFGGALDRAALDRAGVVAMVQKPFTSESLLRAVAEAMVRPG</sequence>
<keyword evidence="9" id="KW-0902">Two-component regulatory system</keyword>
<dbReference type="CDD" id="cd06225">
    <property type="entry name" value="HAMP"/>
    <property type="match status" value="1"/>
</dbReference>
<dbReference type="GO" id="GO:0016020">
    <property type="term" value="C:membrane"/>
    <property type="evidence" value="ECO:0007669"/>
    <property type="project" value="UniProtKB-SubCell"/>
</dbReference>
<dbReference type="NCBIfam" id="TIGR00229">
    <property type="entry name" value="sensory_box"/>
    <property type="match status" value="1"/>
</dbReference>
<evidence type="ECO:0000256" key="2">
    <source>
        <dbReference type="ARBA" id="ARBA00004370"/>
    </source>
</evidence>
<dbReference type="InterPro" id="IPR003018">
    <property type="entry name" value="GAF"/>
</dbReference>
<dbReference type="OrthoDB" id="9784397at2"/>
<dbReference type="Pfam" id="PF08448">
    <property type="entry name" value="PAS_4"/>
    <property type="match status" value="1"/>
</dbReference>
<feature type="domain" description="Histidine kinase" evidence="12">
    <location>
        <begin position="564"/>
        <end position="788"/>
    </location>
</feature>
<dbReference type="PANTHER" id="PTHR43065:SF46">
    <property type="entry name" value="C4-DICARBOXYLATE TRANSPORT SENSOR PROTEIN DCTB"/>
    <property type="match status" value="1"/>
</dbReference>
<feature type="transmembrane region" description="Helical" evidence="11">
    <location>
        <begin position="160"/>
        <end position="179"/>
    </location>
</feature>
<dbReference type="EC" id="2.7.13.3" evidence="3"/>
<dbReference type="RefSeq" id="WP_069961969.1">
    <property type="nucleotide sequence ID" value="NZ_CP016094.1"/>
</dbReference>
<accession>A0A1D8AV80</accession>
<evidence type="ECO:0000256" key="9">
    <source>
        <dbReference type="ARBA" id="ARBA00023012"/>
    </source>
</evidence>
<dbReference type="PRINTS" id="PR00344">
    <property type="entry name" value="BCTRLSENSOR"/>
</dbReference>
<evidence type="ECO:0000256" key="6">
    <source>
        <dbReference type="ARBA" id="ARBA00022741"/>
    </source>
</evidence>
<protein>
    <recommendedName>
        <fullName evidence="3">histidine kinase</fullName>
        <ecNumber evidence="3">2.7.13.3</ecNumber>
    </recommendedName>
</protein>
<feature type="domain" description="Response regulatory" evidence="13">
    <location>
        <begin position="812"/>
        <end position="928"/>
    </location>
</feature>
<reference evidence="17 18" key="1">
    <citation type="submission" date="2016-06" db="EMBL/GenBank/DDBJ databases">
        <title>Three novel species with peptidoglycan cell walls form the new genus Lacunisphaera gen. nov. in the family Opitutaceae of the verrucomicrobial subdivision 4.</title>
        <authorList>
            <person name="Rast P."/>
            <person name="Gloeckner I."/>
            <person name="Jogler M."/>
            <person name="Boedeker C."/>
            <person name="Jeske O."/>
            <person name="Wiegand S."/>
            <person name="Reinhardt R."/>
            <person name="Schumann P."/>
            <person name="Rohde M."/>
            <person name="Spring S."/>
            <person name="Gloeckner F.O."/>
            <person name="Jogler C."/>
        </authorList>
    </citation>
    <scope>NUCLEOTIDE SEQUENCE [LARGE SCALE GENOMIC DNA]</scope>
    <source>
        <strain evidence="17 18">IG16b</strain>
    </source>
</reference>
<dbReference type="Pfam" id="PF00072">
    <property type="entry name" value="Response_reg"/>
    <property type="match status" value="1"/>
</dbReference>
<name>A0A1D8AV80_9BACT</name>
<dbReference type="AlphaFoldDB" id="A0A1D8AV80"/>
<dbReference type="InterPro" id="IPR001610">
    <property type="entry name" value="PAC"/>
</dbReference>
<evidence type="ECO:0000256" key="7">
    <source>
        <dbReference type="ARBA" id="ARBA00022777"/>
    </source>
</evidence>
<dbReference type="InterPro" id="IPR033417">
    <property type="entry name" value="CHASE8"/>
</dbReference>
<evidence type="ECO:0000256" key="11">
    <source>
        <dbReference type="SAM" id="Phobius"/>
    </source>
</evidence>
<evidence type="ECO:0000256" key="3">
    <source>
        <dbReference type="ARBA" id="ARBA00012438"/>
    </source>
</evidence>
<dbReference type="SMART" id="SM00388">
    <property type="entry name" value="HisKA"/>
    <property type="match status" value="1"/>
</dbReference>
<dbReference type="KEGG" id="obg:Verru16b_01814"/>
<dbReference type="Gene3D" id="3.40.50.2300">
    <property type="match status" value="1"/>
</dbReference>
<dbReference type="PANTHER" id="PTHR43065">
    <property type="entry name" value="SENSOR HISTIDINE KINASE"/>
    <property type="match status" value="1"/>
</dbReference>
<evidence type="ECO:0000256" key="5">
    <source>
        <dbReference type="ARBA" id="ARBA00022679"/>
    </source>
</evidence>
<dbReference type="Gene3D" id="1.10.287.130">
    <property type="match status" value="1"/>
</dbReference>
<comment type="catalytic activity">
    <reaction evidence="1">
        <text>ATP + protein L-histidine = ADP + protein N-phospho-L-histidine.</text>
        <dbReference type="EC" id="2.7.13.3"/>
    </reaction>
</comment>
<dbReference type="SUPFAM" id="SSF47384">
    <property type="entry name" value="Homodimeric domain of signal transducing histidine kinase"/>
    <property type="match status" value="1"/>
</dbReference>
<evidence type="ECO:0000256" key="1">
    <source>
        <dbReference type="ARBA" id="ARBA00000085"/>
    </source>
</evidence>
<dbReference type="InterPro" id="IPR035965">
    <property type="entry name" value="PAS-like_dom_sf"/>
</dbReference>
<dbReference type="InterPro" id="IPR036097">
    <property type="entry name" value="HisK_dim/P_sf"/>
</dbReference>
<dbReference type="SUPFAM" id="SSF55874">
    <property type="entry name" value="ATPase domain of HSP90 chaperone/DNA topoisomerase II/histidine kinase"/>
    <property type="match status" value="1"/>
</dbReference>
<feature type="domain" description="HAMP" evidence="16">
    <location>
        <begin position="181"/>
        <end position="234"/>
    </location>
</feature>
<proteinExistence type="predicted"/>
<dbReference type="SMART" id="SM00065">
    <property type="entry name" value="GAF"/>
    <property type="match status" value="1"/>
</dbReference>
<dbReference type="SMART" id="SM00448">
    <property type="entry name" value="REC"/>
    <property type="match status" value="1"/>
</dbReference>
<keyword evidence="5" id="KW-0808">Transferase</keyword>
<feature type="domain" description="PAS" evidence="14">
    <location>
        <begin position="420"/>
        <end position="490"/>
    </location>
</feature>
<dbReference type="Gene3D" id="3.30.565.10">
    <property type="entry name" value="Histidine kinase-like ATPase, C-terminal domain"/>
    <property type="match status" value="1"/>
</dbReference>
<dbReference type="PROSITE" id="PS50113">
    <property type="entry name" value="PAC"/>
    <property type="match status" value="1"/>
</dbReference>
<dbReference type="CDD" id="cd00082">
    <property type="entry name" value="HisKA"/>
    <property type="match status" value="1"/>
</dbReference>
<comment type="subcellular location">
    <subcellularLocation>
        <location evidence="2">Membrane</location>
    </subcellularLocation>
</comment>
<dbReference type="PROSITE" id="PS50112">
    <property type="entry name" value="PAS"/>
    <property type="match status" value="1"/>
</dbReference>
<feature type="transmembrane region" description="Helical" evidence="11">
    <location>
        <begin position="12"/>
        <end position="35"/>
    </location>
</feature>
<keyword evidence="6" id="KW-0547">Nucleotide-binding</keyword>
<dbReference type="Gene3D" id="3.30.450.40">
    <property type="match status" value="1"/>
</dbReference>
<keyword evidence="8" id="KW-0067">ATP-binding</keyword>
<dbReference type="InterPro" id="IPR000700">
    <property type="entry name" value="PAS-assoc_C"/>
</dbReference>
<dbReference type="PROSITE" id="PS50110">
    <property type="entry name" value="RESPONSE_REGULATORY"/>
    <property type="match status" value="1"/>
</dbReference>
<dbReference type="InterPro" id="IPR029016">
    <property type="entry name" value="GAF-like_dom_sf"/>
</dbReference>
<dbReference type="SMART" id="SM00086">
    <property type="entry name" value="PAC"/>
    <property type="match status" value="1"/>
</dbReference>
<dbReference type="PROSITE" id="PS50109">
    <property type="entry name" value="HIS_KIN"/>
    <property type="match status" value="1"/>
</dbReference>
<dbReference type="InterPro" id="IPR003661">
    <property type="entry name" value="HisK_dim/P_dom"/>
</dbReference>
<dbReference type="Pfam" id="PF17152">
    <property type="entry name" value="CHASE8"/>
    <property type="match status" value="1"/>
</dbReference>
<evidence type="ECO:0000256" key="8">
    <source>
        <dbReference type="ARBA" id="ARBA00022840"/>
    </source>
</evidence>
<dbReference type="InterPro" id="IPR003660">
    <property type="entry name" value="HAMP_dom"/>
</dbReference>
<organism evidence="17 18">
    <name type="scientific">Lacunisphaera limnophila</name>
    <dbReference type="NCBI Taxonomy" id="1838286"/>
    <lineage>
        <taxon>Bacteria</taxon>
        <taxon>Pseudomonadati</taxon>
        <taxon>Verrucomicrobiota</taxon>
        <taxon>Opitutia</taxon>
        <taxon>Opitutales</taxon>
        <taxon>Opitutaceae</taxon>
        <taxon>Lacunisphaera</taxon>
    </lineage>
</organism>
<dbReference type="SMART" id="SM00304">
    <property type="entry name" value="HAMP"/>
    <property type="match status" value="1"/>
</dbReference>
<dbReference type="InterPro" id="IPR000014">
    <property type="entry name" value="PAS"/>
</dbReference>
<dbReference type="PROSITE" id="PS50885">
    <property type="entry name" value="HAMP"/>
    <property type="match status" value="1"/>
</dbReference>
<dbReference type="EMBL" id="CP016094">
    <property type="protein sequence ID" value="AOS44746.1"/>
    <property type="molecule type" value="Genomic_DNA"/>
</dbReference>
<dbReference type="PATRIC" id="fig|1838286.3.peg.1826"/>